<keyword evidence="2" id="KW-1185">Reference proteome</keyword>
<comment type="caution">
    <text evidence="1">The sequence shown here is derived from an EMBL/GenBank/DDBJ whole genome shotgun (WGS) entry which is preliminary data.</text>
</comment>
<dbReference type="Proteomes" id="UP001595867">
    <property type="component" value="Unassembled WGS sequence"/>
</dbReference>
<organism evidence="1 2">
    <name type="scientific">Actinoplanes subglobosus</name>
    <dbReference type="NCBI Taxonomy" id="1547892"/>
    <lineage>
        <taxon>Bacteria</taxon>
        <taxon>Bacillati</taxon>
        <taxon>Actinomycetota</taxon>
        <taxon>Actinomycetes</taxon>
        <taxon>Micromonosporales</taxon>
        <taxon>Micromonosporaceae</taxon>
        <taxon>Actinoplanes</taxon>
    </lineage>
</organism>
<sequence length="308" mass="33240">MTGADPPASSFTASFAAYFHAPSPFSGSVGESPAASVLISASASVFDSLFGPDERALLRWLAPQVDGAALDEIAAGDYGFHTSEYREELSELTHSPWLPDTLPWNPGEVLTLRRSRQPADSRDHVIRMFVCMFLVRASTANADPADSLAPLVDSAFAFGEPAHDVTVSFVAWCRLNLPGDWPDDPSSPMFLTLALLLMSAPTEAAPALAAVLLAELDTVLTDPDLPWRRRPRSPLFTRRTSDDSATRRLWSDLVTRHLLVNPAVTDPRLTEVGRYLSGESTTPIADLRALFPGAASAVSPDGESLRQP</sequence>
<name>A0ABV8IWA9_9ACTN</name>
<dbReference type="EMBL" id="JBHSBL010000019">
    <property type="protein sequence ID" value="MFC4068564.1"/>
    <property type="molecule type" value="Genomic_DNA"/>
</dbReference>
<evidence type="ECO:0000313" key="2">
    <source>
        <dbReference type="Proteomes" id="UP001595867"/>
    </source>
</evidence>
<protein>
    <submittedName>
        <fullName evidence="1">Uncharacterized protein</fullName>
    </submittedName>
</protein>
<proteinExistence type="predicted"/>
<evidence type="ECO:0000313" key="1">
    <source>
        <dbReference type="EMBL" id="MFC4068564.1"/>
    </source>
</evidence>
<gene>
    <name evidence="1" type="ORF">ACFO0C_26855</name>
</gene>
<dbReference type="RefSeq" id="WP_378069457.1">
    <property type="nucleotide sequence ID" value="NZ_JBHSBL010000019.1"/>
</dbReference>
<reference evidence="2" key="1">
    <citation type="journal article" date="2019" name="Int. J. Syst. Evol. Microbiol.">
        <title>The Global Catalogue of Microorganisms (GCM) 10K type strain sequencing project: providing services to taxonomists for standard genome sequencing and annotation.</title>
        <authorList>
            <consortium name="The Broad Institute Genomics Platform"/>
            <consortium name="The Broad Institute Genome Sequencing Center for Infectious Disease"/>
            <person name="Wu L."/>
            <person name="Ma J."/>
        </authorList>
    </citation>
    <scope>NUCLEOTIDE SEQUENCE [LARGE SCALE GENOMIC DNA]</scope>
    <source>
        <strain evidence="2">TBRC 5832</strain>
    </source>
</reference>
<accession>A0ABV8IWA9</accession>